<evidence type="ECO:0000259" key="4">
    <source>
        <dbReference type="Pfam" id="PF13458"/>
    </source>
</evidence>
<dbReference type="InterPro" id="IPR028082">
    <property type="entry name" value="Peripla_BP_I"/>
</dbReference>
<feature type="domain" description="Leucine-binding protein" evidence="4">
    <location>
        <begin position="32"/>
        <end position="364"/>
    </location>
</feature>
<dbReference type="AlphaFoldDB" id="A0A656YX73"/>
<dbReference type="InterPro" id="IPR028081">
    <property type="entry name" value="Leu-bd"/>
</dbReference>
<evidence type="ECO:0000313" key="5">
    <source>
        <dbReference type="EMBL" id="KXA96981.1"/>
    </source>
</evidence>
<name>A0A656YX73_9EURY</name>
<evidence type="ECO:0000256" key="3">
    <source>
        <dbReference type="ARBA" id="ARBA00022970"/>
    </source>
</evidence>
<proteinExistence type="predicted"/>
<accession>A0A656YX73</accession>
<comment type="caution">
    <text evidence="5">The sequence shown here is derived from an EMBL/GenBank/DDBJ whole genome shotgun (WGS) entry which is preliminary data.</text>
</comment>
<dbReference type="Pfam" id="PF13458">
    <property type="entry name" value="Peripla_BP_6"/>
    <property type="match status" value="1"/>
</dbReference>
<feature type="non-terminal residue" evidence="5">
    <location>
        <position position="1"/>
    </location>
</feature>
<dbReference type="Proteomes" id="UP000070257">
    <property type="component" value="Unassembled WGS sequence"/>
</dbReference>
<reference evidence="5 6" key="1">
    <citation type="journal article" date="2016" name="Sci. Rep.">
        <title>Metabolic traits of an uncultured archaeal lineage -MSBL1- from brine pools of the Red Sea.</title>
        <authorList>
            <person name="Mwirichia R."/>
            <person name="Alam I."/>
            <person name="Rashid M."/>
            <person name="Vinu M."/>
            <person name="Ba-Alawi W."/>
            <person name="Anthony Kamau A."/>
            <person name="Kamanda Ngugi D."/>
            <person name="Goker M."/>
            <person name="Klenk H.P."/>
            <person name="Bajic V."/>
            <person name="Stingl U."/>
        </authorList>
    </citation>
    <scope>NUCLEOTIDE SEQUENCE [LARGE SCALE GENOMIC DNA]</scope>
    <source>
        <strain evidence="5">SCGC-AAA259J03</strain>
    </source>
</reference>
<dbReference type="PRINTS" id="PR00337">
    <property type="entry name" value="LEUILEVALBP"/>
</dbReference>
<dbReference type="PANTHER" id="PTHR30483">
    <property type="entry name" value="LEUCINE-SPECIFIC-BINDING PROTEIN"/>
    <property type="match status" value="1"/>
</dbReference>
<keyword evidence="1" id="KW-0813">Transport</keyword>
<protein>
    <recommendedName>
        <fullName evidence="4">Leucine-binding protein domain-containing protein</fullName>
    </recommendedName>
</protein>
<sequence length="419" mass="45853">DITFEIESKEKGEYTVRVGEVIGTLIVEEAKPLKIGVVTPITGPAASYGALVKKGAKLAAEEINAEGGVPGVGPIELSFYDTGTSPSTGKNASRKALYQDKISVGSGVISSSVGLAIRPLFEEVEVPLFTATSTTHKLTTKDTRFIFRGWPSTVRTGLFIVPFMKEELGIDNLALVLPDYAFGHSMGKILSTKAEEVGIDIIFKRFVPIGETEYVTVINEMKPLNPDAVFYPVGATGSTGLVPFWEQSRMQNFKPEYFLHYGGAPEYPHMNKLLKEPTLDFITTQVKTVVKVGMDPTDLKTIEFGEKYVERYGEIPALYSATVYDTINIAANAAAAAESTDSVKIRDTIRDMEYEGTAGPIVWGPFTEFGANKNARIRLGFIAKGGPPWAEQTKYHVKIKWEEPLPSPMTMEEAEKIMG</sequence>
<evidence type="ECO:0000313" key="6">
    <source>
        <dbReference type="Proteomes" id="UP000070257"/>
    </source>
</evidence>
<evidence type="ECO:0000256" key="2">
    <source>
        <dbReference type="ARBA" id="ARBA00022729"/>
    </source>
</evidence>
<dbReference type="Gene3D" id="3.40.50.2300">
    <property type="match status" value="2"/>
</dbReference>
<keyword evidence="2" id="KW-0732">Signal</keyword>
<dbReference type="InterPro" id="IPR000709">
    <property type="entry name" value="Leu_Ile_Val-bd"/>
</dbReference>
<keyword evidence="6" id="KW-1185">Reference proteome</keyword>
<dbReference type="GO" id="GO:0006865">
    <property type="term" value="P:amino acid transport"/>
    <property type="evidence" value="ECO:0007669"/>
    <property type="project" value="UniProtKB-KW"/>
</dbReference>
<evidence type="ECO:0000256" key="1">
    <source>
        <dbReference type="ARBA" id="ARBA00022448"/>
    </source>
</evidence>
<dbReference type="InterPro" id="IPR051010">
    <property type="entry name" value="BCAA_transport"/>
</dbReference>
<keyword evidence="3" id="KW-0029">Amino-acid transport</keyword>
<dbReference type="EMBL" id="LHXT01000072">
    <property type="protein sequence ID" value="KXA96981.1"/>
    <property type="molecule type" value="Genomic_DNA"/>
</dbReference>
<gene>
    <name evidence="5" type="ORF">AKJ39_03900</name>
</gene>
<dbReference type="PANTHER" id="PTHR30483:SF6">
    <property type="entry name" value="PERIPLASMIC BINDING PROTEIN OF ABC TRANSPORTER FOR NATURAL AMINO ACIDS"/>
    <property type="match status" value="1"/>
</dbReference>
<organism evidence="5 6">
    <name type="scientific">candidate division MSBL1 archaeon SCGC-AAA259J03</name>
    <dbReference type="NCBI Taxonomy" id="1698269"/>
    <lineage>
        <taxon>Archaea</taxon>
        <taxon>Methanobacteriati</taxon>
        <taxon>Methanobacteriota</taxon>
        <taxon>candidate division MSBL1</taxon>
    </lineage>
</organism>
<dbReference type="SUPFAM" id="SSF53822">
    <property type="entry name" value="Periplasmic binding protein-like I"/>
    <property type="match status" value="1"/>
</dbReference>